<name>A0AAW0K969_QUESU</name>
<dbReference type="AlphaFoldDB" id="A0AAW0K969"/>
<organism evidence="1 2">
    <name type="scientific">Quercus suber</name>
    <name type="common">Cork oak</name>
    <dbReference type="NCBI Taxonomy" id="58331"/>
    <lineage>
        <taxon>Eukaryota</taxon>
        <taxon>Viridiplantae</taxon>
        <taxon>Streptophyta</taxon>
        <taxon>Embryophyta</taxon>
        <taxon>Tracheophyta</taxon>
        <taxon>Spermatophyta</taxon>
        <taxon>Magnoliopsida</taxon>
        <taxon>eudicotyledons</taxon>
        <taxon>Gunneridae</taxon>
        <taxon>Pentapetalae</taxon>
        <taxon>rosids</taxon>
        <taxon>fabids</taxon>
        <taxon>Fagales</taxon>
        <taxon>Fagaceae</taxon>
        <taxon>Quercus</taxon>
    </lineage>
</organism>
<proteinExistence type="predicted"/>
<evidence type="ECO:0000313" key="1">
    <source>
        <dbReference type="EMBL" id="KAK7835049.1"/>
    </source>
</evidence>
<dbReference type="Proteomes" id="UP000237347">
    <property type="component" value="Unassembled WGS sequence"/>
</dbReference>
<keyword evidence="2" id="KW-1185">Reference proteome</keyword>
<dbReference type="EMBL" id="PKMF04000377">
    <property type="protein sequence ID" value="KAK7835049.1"/>
    <property type="molecule type" value="Genomic_DNA"/>
</dbReference>
<sequence length="149" mass="17084">MVSRVHVSEVYEEDLLVWPFMTDGNYSVKSAYRLLASDEWNANPKTVSVFHGFDNRGVEQRRNRLRERQNTKSLQELGSRAKELIGEYFEANSQPSQHVPRPASVCWCPPLEQHYKGNFDAAFFDALGCAGIGMAFRDHKGTRVRLLLH</sequence>
<comment type="caution">
    <text evidence="1">The sequence shown here is derived from an EMBL/GenBank/DDBJ whole genome shotgun (WGS) entry which is preliminary data.</text>
</comment>
<evidence type="ECO:0000313" key="2">
    <source>
        <dbReference type="Proteomes" id="UP000237347"/>
    </source>
</evidence>
<accession>A0AAW0K969</accession>
<gene>
    <name evidence="1" type="ORF">CFP56_023879</name>
</gene>
<protein>
    <submittedName>
        <fullName evidence="1">Uncharacterized protein</fullName>
    </submittedName>
</protein>
<reference evidence="1 2" key="1">
    <citation type="journal article" date="2018" name="Sci. Data">
        <title>The draft genome sequence of cork oak.</title>
        <authorList>
            <person name="Ramos A.M."/>
            <person name="Usie A."/>
            <person name="Barbosa P."/>
            <person name="Barros P.M."/>
            <person name="Capote T."/>
            <person name="Chaves I."/>
            <person name="Simoes F."/>
            <person name="Abreu I."/>
            <person name="Carrasquinho I."/>
            <person name="Faro C."/>
            <person name="Guimaraes J.B."/>
            <person name="Mendonca D."/>
            <person name="Nobrega F."/>
            <person name="Rodrigues L."/>
            <person name="Saibo N.J.M."/>
            <person name="Varela M.C."/>
            <person name="Egas C."/>
            <person name="Matos J."/>
            <person name="Miguel C.M."/>
            <person name="Oliveira M.M."/>
            <person name="Ricardo C.P."/>
            <person name="Goncalves S."/>
        </authorList>
    </citation>
    <scope>NUCLEOTIDE SEQUENCE [LARGE SCALE GENOMIC DNA]</scope>
    <source>
        <strain evidence="2">cv. HL8</strain>
    </source>
</reference>